<evidence type="ECO:0000313" key="2">
    <source>
        <dbReference type="EMBL" id="GFH48944.1"/>
    </source>
</evidence>
<proteinExistence type="predicted"/>
<dbReference type="AlphaFoldDB" id="A0AAD3CQH8"/>
<protein>
    <submittedName>
        <fullName evidence="2">Uncharacterized protein</fullName>
    </submittedName>
</protein>
<name>A0AAD3CQH8_9STRA</name>
<keyword evidence="3" id="KW-1185">Reference proteome</keyword>
<comment type="caution">
    <text evidence="2">The sequence shown here is derived from an EMBL/GenBank/DDBJ whole genome shotgun (WGS) entry which is preliminary data.</text>
</comment>
<feature type="compositionally biased region" description="Polar residues" evidence="1">
    <location>
        <begin position="215"/>
        <end position="224"/>
    </location>
</feature>
<organism evidence="2 3">
    <name type="scientific">Chaetoceros tenuissimus</name>
    <dbReference type="NCBI Taxonomy" id="426638"/>
    <lineage>
        <taxon>Eukaryota</taxon>
        <taxon>Sar</taxon>
        <taxon>Stramenopiles</taxon>
        <taxon>Ochrophyta</taxon>
        <taxon>Bacillariophyta</taxon>
        <taxon>Coscinodiscophyceae</taxon>
        <taxon>Chaetocerotophycidae</taxon>
        <taxon>Chaetocerotales</taxon>
        <taxon>Chaetocerotaceae</taxon>
        <taxon>Chaetoceros</taxon>
    </lineage>
</organism>
<feature type="region of interest" description="Disordered" evidence="1">
    <location>
        <begin position="213"/>
        <end position="279"/>
    </location>
</feature>
<reference evidence="2 3" key="1">
    <citation type="journal article" date="2021" name="Sci. Rep.">
        <title>The genome of the diatom Chaetoceros tenuissimus carries an ancient integrated fragment of an extant virus.</title>
        <authorList>
            <person name="Hongo Y."/>
            <person name="Kimura K."/>
            <person name="Takaki Y."/>
            <person name="Yoshida Y."/>
            <person name="Baba S."/>
            <person name="Kobayashi G."/>
            <person name="Nagasaki K."/>
            <person name="Hano T."/>
            <person name="Tomaru Y."/>
        </authorList>
    </citation>
    <scope>NUCLEOTIDE SEQUENCE [LARGE SCALE GENOMIC DNA]</scope>
    <source>
        <strain evidence="2 3">NIES-3715</strain>
    </source>
</reference>
<evidence type="ECO:0000313" key="3">
    <source>
        <dbReference type="Proteomes" id="UP001054902"/>
    </source>
</evidence>
<dbReference type="Proteomes" id="UP001054902">
    <property type="component" value="Unassembled WGS sequence"/>
</dbReference>
<evidence type="ECO:0000256" key="1">
    <source>
        <dbReference type="SAM" id="MobiDB-lite"/>
    </source>
</evidence>
<accession>A0AAD3CQH8</accession>
<sequence>MLDKLKTGGFTPKLHILDNECSALLKAAFHKHKIKFQLVPPHQKRRNAAERAIHIFKNHFIREARVNPKLSPYAALEGIYDFNRSPLAPLGTKLVYHVKPEQRSTFGTRGKEAWYVGPAPDHYHCDTIFIPEMQREIQVDTVQYFPNRVPISKLSKESLLLKSALDMLELLKDPTPAMPALDYSQLTTAAVTKLAELLHRAAKQLKVHVPLETVPTENVPTQSNPDERVEPSSPAQVPRVVSPTPLTQEGSTQHLAQVPRVESRRSPRPSVTTCPNWKF</sequence>
<dbReference type="EMBL" id="BLLK01000029">
    <property type="protein sequence ID" value="GFH48944.1"/>
    <property type="molecule type" value="Genomic_DNA"/>
</dbReference>
<feature type="compositionally biased region" description="Polar residues" evidence="1">
    <location>
        <begin position="244"/>
        <end position="255"/>
    </location>
</feature>
<gene>
    <name evidence="2" type="ORF">CTEN210_05420</name>
</gene>